<dbReference type="Proteomes" id="UP000013248">
    <property type="component" value="Unassembled WGS sequence"/>
</dbReference>
<feature type="chain" id="PRO_5004146309" evidence="2">
    <location>
        <begin position="23"/>
        <end position="121"/>
    </location>
</feature>
<dbReference type="PANTHER" id="PTHR36571">
    <property type="entry name" value="PROTEIN YGIW"/>
    <property type="match status" value="1"/>
</dbReference>
<reference evidence="3 4" key="1">
    <citation type="submission" date="2013-02" db="EMBL/GenBank/DDBJ databases">
        <title>The Genome Sequence of Acinetobacter sp. ANC 3862.</title>
        <authorList>
            <consortium name="The Broad Institute Genome Sequencing Platform"/>
            <consortium name="The Broad Institute Genome Sequencing Center for Infectious Disease"/>
            <person name="Cerqueira G."/>
            <person name="Feldgarden M."/>
            <person name="Courvalin P."/>
            <person name="Perichon B."/>
            <person name="Grillot-Courvalin C."/>
            <person name="Clermont D."/>
            <person name="Rocha E."/>
            <person name="Yoon E.-J."/>
            <person name="Nemec A."/>
            <person name="Walker B."/>
            <person name="Young S.K."/>
            <person name="Zeng Q."/>
            <person name="Gargeya S."/>
            <person name="Fitzgerald M."/>
            <person name="Haas B."/>
            <person name="Abouelleil A."/>
            <person name="Alvarado L."/>
            <person name="Arachchi H.M."/>
            <person name="Berlin A.M."/>
            <person name="Chapman S.B."/>
            <person name="Dewar J."/>
            <person name="Goldberg J."/>
            <person name="Griggs A."/>
            <person name="Gujja S."/>
            <person name="Hansen M."/>
            <person name="Howarth C."/>
            <person name="Imamovic A."/>
            <person name="Larimer J."/>
            <person name="McCowan C."/>
            <person name="Murphy C."/>
            <person name="Neiman D."/>
            <person name="Pearson M."/>
            <person name="Priest M."/>
            <person name="Roberts A."/>
            <person name="Saif S."/>
            <person name="Shea T."/>
            <person name="Sisk P."/>
            <person name="Sykes S."/>
            <person name="Wortman J."/>
            <person name="Nusbaum C."/>
            <person name="Birren B."/>
        </authorList>
    </citation>
    <scope>NUCLEOTIDE SEQUENCE [LARGE SCALE GENOMIC DNA]</scope>
    <source>
        <strain evidence="3 4">ANC 3862</strain>
    </source>
</reference>
<dbReference type="PANTHER" id="PTHR36571:SF1">
    <property type="entry name" value="PROTEIN YGIW"/>
    <property type="match status" value="1"/>
</dbReference>
<dbReference type="InterPro" id="IPR036700">
    <property type="entry name" value="BOBF_sf"/>
</dbReference>
<dbReference type="EMBL" id="APRP01000014">
    <property type="protein sequence ID" value="ENX02769.1"/>
    <property type="molecule type" value="Genomic_DNA"/>
</dbReference>
<sequence length="121" mass="13178">MNIFSKVMVIAGLVGTTTFAIANTGAVNQEALAPTQVITVKQALTLKDDTSVQLKGYVVKATGDEKYQFSDQTGMITVDIDDDLWQGKPISAKTPVIIIGEIDIDYKPTKRVEVDVDQVQF</sequence>
<dbReference type="PATRIC" id="fig|1217705.3.peg.1169"/>
<dbReference type="HOGENOM" id="CLU_118907_1_1_6"/>
<protein>
    <submittedName>
        <fullName evidence="3">TIGR00156 family protein</fullName>
    </submittedName>
</protein>
<evidence type="ECO:0000256" key="2">
    <source>
        <dbReference type="SAM" id="SignalP"/>
    </source>
</evidence>
<dbReference type="InterPro" id="IPR005220">
    <property type="entry name" value="CarO-like"/>
</dbReference>
<evidence type="ECO:0000256" key="1">
    <source>
        <dbReference type="ARBA" id="ARBA00022729"/>
    </source>
</evidence>
<evidence type="ECO:0000313" key="4">
    <source>
        <dbReference type="Proteomes" id="UP000013248"/>
    </source>
</evidence>
<dbReference type="SUPFAM" id="SSF101756">
    <property type="entry name" value="Hypothetical protein YgiW"/>
    <property type="match status" value="1"/>
</dbReference>
<dbReference type="AlphaFoldDB" id="N9M2M9"/>
<proteinExistence type="predicted"/>
<dbReference type="RefSeq" id="WP_005215892.1">
    <property type="nucleotide sequence ID" value="NZ_KB850089.1"/>
</dbReference>
<dbReference type="STRING" id="1217705.F900_01217"/>
<feature type="signal peptide" evidence="2">
    <location>
        <begin position="1"/>
        <end position="22"/>
    </location>
</feature>
<comment type="caution">
    <text evidence="3">The sequence shown here is derived from an EMBL/GenBank/DDBJ whole genome shotgun (WGS) entry which is preliminary data.</text>
</comment>
<name>N9M2M9_9GAMM</name>
<evidence type="ECO:0000313" key="3">
    <source>
        <dbReference type="EMBL" id="ENX02769.1"/>
    </source>
</evidence>
<dbReference type="Pfam" id="PF04076">
    <property type="entry name" value="BOF"/>
    <property type="match status" value="1"/>
</dbReference>
<dbReference type="NCBIfam" id="NF033674">
    <property type="entry name" value="stress_OB_fold"/>
    <property type="match status" value="1"/>
</dbReference>
<dbReference type="eggNOG" id="COG3111">
    <property type="taxonomic scope" value="Bacteria"/>
</dbReference>
<keyword evidence="1 2" id="KW-0732">Signal</keyword>
<gene>
    <name evidence="3" type="ORF">F900_01217</name>
</gene>
<organism evidence="3 4">
    <name type="scientific">Acinetobacter modestus</name>
    <dbReference type="NCBI Taxonomy" id="1776740"/>
    <lineage>
        <taxon>Bacteria</taxon>
        <taxon>Pseudomonadati</taxon>
        <taxon>Pseudomonadota</taxon>
        <taxon>Gammaproteobacteria</taxon>
        <taxon>Moraxellales</taxon>
        <taxon>Moraxellaceae</taxon>
        <taxon>Acinetobacter</taxon>
    </lineage>
</organism>
<accession>N9M2M9</accession>
<dbReference type="Gene3D" id="2.40.50.200">
    <property type="entry name" value="Bacterial OB-fold"/>
    <property type="match status" value="1"/>
</dbReference>